<gene>
    <name evidence="1" type="ORF">BU25DRAFT_415842</name>
</gene>
<reference evidence="1" key="1">
    <citation type="journal article" date="2020" name="Stud. Mycol.">
        <title>101 Dothideomycetes genomes: a test case for predicting lifestyles and emergence of pathogens.</title>
        <authorList>
            <person name="Haridas S."/>
            <person name="Albert R."/>
            <person name="Binder M."/>
            <person name="Bloem J."/>
            <person name="Labutti K."/>
            <person name="Salamov A."/>
            <person name="Andreopoulos B."/>
            <person name="Baker S."/>
            <person name="Barry K."/>
            <person name="Bills G."/>
            <person name="Bluhm B."/>
            <person name="Cannon C."/>
            <person name="Castanera R."/>
            <person name="Culley D."/>
            <person name="Daum C."/>
            <person name="Ezra D."/>
            <person name="Gonzalez J."/>
            <person name="Henrissat B."/>
            <person name="Kuo A."/>
            <person name="Liang C."/>
            <person name="Lipzen A."/>
            <person name="Lutzoni F."/>
            <person name="Magnuson J."/>
            <person name="Mondo S."/>
            <person name="Nolan M."/>
            <person name="Ohm R."/>
            <person name="Pangilinan J."/>
            <person name="Park H.-J."/>
            <person name="Ramirez L."/>
            <person name="Alfaro M."/>
            <person name="Sun H."/>
            <person name="Tritt A."/>
            <person name="Yoshinaga Y."/>
            <person name="Zwiers L.-H."/>
            <person name="Turgeon B."/>
            <person name="Goodwin S."/>
            <person name="Spatafora J."/>
            <person name="Crous P."/>
            <person name="Grigoriev I."/>
        </authorList>
    </citation>
    <scope>NUCLEOTIDE SEQUENCE</scope>
    <source>
        <strain evidence="1">CBS 525.71</strain>
    </source>
</reference>
<keyword evidence="2" id="KW-1185">Reference proteome</keyword>
<proteinExistence type="predicted"/>
<evidence type="ECO:0000313" key="1">
    <source>
        <dbReference type="EMBL" id="KAF2621648.1"/>
    </source>
</evidence>
<dbReference type="Proteomes" id="UP000799754">
    <property type="component" value="Unassembled WGS sequence"/>
</dbReference>
<organism evidence="1 2">
    <name type="scientific">Macroventuria anomochaeta</name>
    <dbReference type="NCBI Taxonomy" id="301207"/>
    <lineage>
        <taxon>Eukaryota</taxon>
        <taxon>Fungi</taxon>
        <taxon>Dikarya</taxon>
        <taxon>Ascomycota</taxon>
        <taxon>Pezizomycotina</taxon>
        <taxon>Dothideomycetes</taxon>
        <taxon>Pleosporomycetidae</taxon>
        <taxon>Pleosporales</taxon>
        <taxon>Pleosporineae</taxon>
        <taxon>Didymellaceae</taxon>
        <taxon>Macroventuria</taxon>
    </lineage>
</organism>
<sequence>MLPDLTEDQCLANPDLPDQRITEYITPSQAQVIHAEPSTSTRGSPHGPIVQPSITYLASGDREIRCPFLECSGQKFGRLYDYERHYNGAHAVSPTVFWCDVVGCGRSEAEGDRFFPRKDKRNDHMRKMHGM</sequence>
<protein>
    <submittedName>
        <fullName evidence="1">Uncharacterized protein</fullName>
    </submittedName>
</protein>
<accession>A0ACB6RIJ2</accession>
<evidence type="ECO:0000313" key="2">
    <source>
        <dbReference type="Proteomes" id="UP000799754"/>
    </source>
</evidence>
<name>A0ACB6RIJ2_9PLEO</name>
<dbReference type="EMBL" id="MU006752">
    <property type="protein sequence ID" value="KAF2621648.1"/>
    <property type="molecule type" value="Genomic_DNA"/>
</dbReference>
<comment type="caution">
    <text evidence="1">The sequence shown here is derived from an EMBL/GenBank/DDBJ whole genome shotgun (WGS) entry which is preliminary data.</text>
</comment>